<comment type="caution">
    <text evidence="2">The sequence shown here is derived from an EMBL/GenBank/DDBJ whole genome shotgun (WGS) entry which is preliminary data.</text>
</comment>
<evidence type="ECO:0000256" key="1">
    <source>
        <dbReference type="SAM" id="MobiDB-lite"/>
    </source>
</evidence>
<gene>
    <name evidence="2" type="ORF">BLNAU_2975</name>
</gene>
<proteinExistence type="predicted"/>
<protein>
    <submittedName>
        <fullName evidence="2">Uncharacterized protein</fullName>
    </submittedName>
</protein>
<reference evidence="2 3" key="1">
    <citation type="journal article" date="2022" name="bioRxiv">
        <title>Genomics of Preaxostyla Flagellates Illuminates Evolutionary Transitions and the Path Towards Mitochondrial Loss.</title>
        <authorList>
            <person name="Novak L.V.F."/>
            <person name="Treitli S.C."/>
            <person name="Pyrih J."/>
            <person name="Halakuc P."/>
            <person name="Pipaliya S.V."/>
            <person name="Vacek V."/>
            <person name="Brzon O."/>
            <person name="Soukal P."/>
            <person name="Eme L."/>
            <person name="Dacks J.B."/>
            <person name="Karnkowska A."/>
            <person name="Elias M."/>
            <person name="Hampl V."/>
        </authorList>
    </citation>
    <scope>NUCLEOTIDE SEQUENCE [LARGE SCALE GENOMIC DNA]</scope>
    <source>
        <strain evidence="2">NAU3</strain>
        <tissue evidence="2">Gut</tissue>
    </source>
</reference>
<feature type="compositionally biased region" description="Polar residues" evidence="1">
    <location>
        <begin position="172"/>
        <end position="187"/>
    </location>
</feature>
<feature type="compositionally biased region" description="Low complexity" evidence="1">
    <location>
        <begin position="196"/>
        <end position="209"/>
    </location>
</feature>
<dbReference type="Proteomes" id="UP001281761">
    <property type="component" value="Unassembled WGS sequence"/>
</dbReference>
<sequence length="483" mass="54613">MSPSPDVTLCRCHSLPLNVSSTPTIRRSRAEKTTALFTLAMNYTPRPPALQSDIQQFSESIQNAKLTKPTIVEEANRQEVRDALDILLTDTSNRSTPAVQLQFIVNALLQYLLKTQSDTDTPSSPQSNLHFKRRMARIACDLLSTIVDPKHESVEKRLEGVILDTHPLFSHPSPQSDRLSTNTPSHSHSPEACWQRSNRSNQSNTSRFSSLPKLGVISSLQRTNQPIPFNVGYKEGDIRTEMQQIYELLTSLVPDHFAQENKTLSHPPKGKERRKTSASKNEEGERTGTSMDSAILDKAKTLTTPLFVCVDENLADHESLPVSLHSDDKTTRCGLMRQHSIAEVHWILFLTRSSREVIALSLIEHEDEAECMKQLPDSIKPLFHSMSITPSHFTSSTTRRILSPRLLGRHCSLFVLHFCRLAHCMLCLIDRHSLTNDAVEWCRAMELRSHLINCQRSALQTTFREAFSLPECDEKEILDFTLT</sequence>
<name>A0ABQ9YDR7_9EUKA</name>
<organism evidence="2 3">
    <name type="scientific">Blattamonas nauphoetae</name>
    <dbReference type="NCBI Taxonomy" id="2049346"/>
    <lineage>
        <taxon>Eukaryota</taxon>
        <taxon>Metamonada</taxon>
        <taxon>Preaxostyla</taxon>
        <taxon>Oxymonadida</taxon>
        <taxon>Blattamonas</taxon>
    </lineage>
</organism>
<accession>A0ABQ9YDR7</accession>
<feature type="region of interest" description="Disordered" evidence="1">
    <location>
        <begin position="166"/>
        <end position="209"/>
    </location>
</feature>
<evidence type="ECO:0000313" key="3">
    <source>
        <dbReference type="Proteomes" id="UP001281761"/>
    </source>
</evidence>
<evidence type="ECO:0000313" key="2">
    <source>
        <dbReference type="EMBL" id="KAK2961919.1"/>
    </source>
</evidence>
<dbReference type="EMBL" id="JARBJD010000013">
    <property type="protein sequence ID" value="KAK2961919.1"/>
    <property type="molecule type" value="Genomic_DNA"/>
</dbReference>
<keyword evidence="3" id="KW-1185">Reference proteome</keyword>
<feature type="region of interest" description="Disordered" evidence="1">
    <location>
        <begin position="259"/>
        <end position="290"/>
    </location>
</feature>